<feature type="chain" id="PRO_5040820335" evidence="1">
    <location>
        <begin position="23"/>
        <end position="155"/>
    </location>
</feature>
<evidence type="ECO:0000313" key="2">
    <source>
        <dbReference type="EMBL" id="MCT7946126.1"/>
    </source>
</evidence>
<evidence type="ECO:0000256" key="1">
    <source>
        <dbReference type="SAM" id="SignalP"/>
    </source>
</evidence>
<keyword evidence="1" id="KW-0732">Signal</keyword>
<dbReference type="AlphaFoldDB" id="A0A9X3AUE9"/>
<dbReference type="Proteomes" id="UP001155604">
    <property type="component" value="Unassembled WGS sequence"/>
</dbReference>
<comment type="caution">
    <text evidence="2">The sequence shown here is derived from an EMBL/GenBank/DDBJ whole genome shotgun (WGS) entry which is preliminary data.</text>
</comment>
<dbReference type="Pfam" id="PF12276">
    <property type="entry name" value="DUF3617"/>
    <property type="match status" value="1"/>
</dbReference>
<dbReference type="EMBL" id="JAMTCC010000019">
    <property type="protein sequence ID" value="MCT7946126.1"/>
    <property type="molecule type" value="Genomic_DNA"/>
</dbReference>
<sequence length="155" mass="17352">MTHLITKLMLTGLIVASTHLHAENYDFKPGLWETIWKSEIVEIDAPPEMEKMMRSMSKRPDYTETECINDISSAFDLEPEENEGEECQTNSNWISANKMMFETSCTSPDGASKTVGEMHFNGKTSTSKLEVTISEEAMKIKSKLVGNGKYIGACD</sequence>
<evidence type="ECO:0000313" key="3">
    <source>
        <dbReference type="Proteomes" id="UP001155604"/>
    </source>
</evidence>
<gene>
    <name evidence="2" type="ORF">NE536_12260</name>
</gene>
<proteinExistence type="predicted"/>
<keyword evidence="3" id="KW-1185">Reference proteome</keyword>
<reference evidence="2" key="1">
    <citation type="journal article" date="2023" name="Int. J. Syst. Evol. Microbiol.">
        <title>&lt;i&gt;Shewanella septentrionalis&lt;/i&gt; sp. nov. and &lt;i&gt;Shewanella holmiensis&lt;/i&gt; sp. nov., isolated from Baltic Sea water and sediments.</title>
        <authorList>
            <person name="Martin-Rodriguez A.J."/>
            <person name="Thorell K."/>
            <person name="Joffre E."/>
            <person name="Jensie-Markopoulos S."/>
            <person name="Moore E.R.B."/>
            <person name="Sjoling A."/>
        </authorList>
    </citation>
    <scope>NUCLEOTIDE SEQUENCE</scope>
    <source>
        <strain evidence="2">SP1W3</strain>
    </source>
</reference>
<organism evidence="2 3">
    <name type="scientific">Shewanella septentrionalis</name>
    <dbReference type="NCBI Taxonomy" id="2952223"/>
    <lineage>
        <taxon>Bacteria</taxon>
        <taxon>Pseudomonadati</taxon>
        <taxon>Pseudomonadota</taxon>
        <taxon>Gammaproteobacteria</taxon>
        <taxon>Alteromonadales</taxon>
        <taxon>Shewanellaceae</taxon>
        <taxon>Shewanella</taxon>
    </lineage>
</organism>
<name>A0A9X3AUE9_9GAMM</name>
<feature type="signal peptide" evidence="1">
    <location>
        <begin position="1"/>
        <end position="22"/>
    </location>
</feature>
<dbReference type="RefSeq" id="WP_261272853.1">
    <property type="nucleotide sequence ID" value="NZ_JAMTCC010000019.1"/>
</dbReference>
<accession>A0A9X3AUE9</accession>
<protein>
    <submittedName>
        <fullName evidence="2">DUF3617 domain-containing protein</fullName>
    </submittedName>
</protein>
<dbReference type="InterPro" id="IPR022061">
    <property type="entry name" value="DUF3617"/>
</dbReference>